<dbReference type="EMBL" id="CAFBOX010000070">
    <property type="protein sequence ID" value="CAB4996674.1"/>
    <property type="molecule type" value="Genomic_DNA"/>
</dbReference>
<name>A0A6J7P3S2_9ZZZZ</name>
<dbReference type="AlphaFoldDB" id="A0A6J7P3S2"/>
<proteinExistence type="predicted"/>
<organism evidence="1">
    <name type="scientific">freshwater metagenome</name>
    <dbReference type="NCBI Taxonomy" id="449393"/>
    <lineage>
        <taxon>unclassified sequences</taxon>
        <taxon>metagenomes</taxon>
        <taxon>ecological metagenomes</taxon>
    </lineage>
</organism>
<sequence length="52" mass="5525">MEKPVAHPELGAQVYADDRANVFHSWSAQKQITPMAVAGAQGSSFGDYDGTS</sequence>
<protein>
    <submittedName>
        <fullName evidence="1">Unannotated protein</fullName>
    </submittedName>
</protein>
<gene>
    <name evidence="1" type="ORF">UFOPK4035_00535</name>
</gene>
<reference evidence="1" key="1">
    <citation type="submission" date="2020-05" db="EMBL/GenBank/DDBJ databases">
        <authorList>
            <person name="Chiriac C."/>
            <person name="Salcher M."/>
            <person name="Ghai R."/>
            <person name="Kavagutti S V."/>
        </authorList>
    </citation>
    <scope>NUCLEOTIDE SEQUENCE</scope>
</reference>
<evidence type="ECO:0000313" key="1">
    <source>
        <dbReference type="EMBL" id="CAB4996674.1"/>
    </source>
</evidence>
<accession>A0A6J7P3S2</accession>